<gene>
    <name evidence="2" type="ORF">Rai3103_06715</name>
</gene>
<dbReference type="RefSeq" id="WP_153571939.1">
    <property type="nucleotide sequence ID" value="NZ_CP045725.1"/>
</dbReference>
<feature type="transmembrane region" description="Helical" evidence="1">
    <location>
        <begin position="80"/>
        <end position="104"/>
    </location>
</feature>
<evidence type="ECO:0008006" key="4">
    <source>
        <dbReference type="Google" id="ProtNLM"/>
    </source>
</evidence>
<evidence type="ECO:0000256" key="1">
    <source>
        <dbReference type="SAM" id="Phobius"/>
    </source>
</evidence>
<evidence type="ECO:0000313" key="2">
    <source>
        <dbReference type="EMBL" id="QGF23408.1"/>
    </source>
</evidence>
<keyword evidence="1" id="KW-0472">Membrane</keyword>
<dbReference type="Proteomes" id="UP000386847">
    <property type="component" value="Chromosome"/>
</dbReference>
<feature type="transmembrane region" description="Helical" evidence="1">
    <location>
        <begin position="196"/>
        <end position="213"/>
    </location>
</feature>
<feature type="transmembrane region" description="Helical" evidence="1">
    <location>
        <begin position="262"/>
        <end position="283"/>
    </location>
</feature>
<dbReference type="EMBL" id="CP045725">
    <property type="protein sequence ID" value="QGF23408.1"/>
    <property type="molecule type" value="Genomic_DNA"/>
</dbReference>
<protein>
    <recommendedName>
        <fullName evidence="4">O-antigen ligase</fullName>
    </recommendedName>
</protein>
<reference evidence="2 3" key="1">
    <citation type="submission" date="2019-10" db="EMBL/GenBank/DDBJ databases">
        <title>Genomic analysis of Raineyella sp. CBA3103.</title>
        <authorList>
            <person name="Roh S.W."/>
        </authorList>
    </citation>
    <scope>NUCLEOTIDE SEQUENCE [LARGE SCALE GENOMIC DNA]</scope>
    <source>
        <strain evidence="2 3">CBA3103</strain>
    </source>
</reference>
<keyword evidence="1" id="KW-0812">Transmembrane</keyword>
<feature type="transmembrane region" description="Helical" evidence="1">
    <location>
        <begin position="382"/>
        <end position="403"/>
    </location>
</feature>
<sequence length="434" mass="45777">MVKTVEIRMRQCETSKLGDARFNGGVQVIGPSSFLSSAFIVLSFFPYLALPVGTGSNVPVSAFLGIAVWSLAPRVRALDLMVVGLVGAPILANALSAMLLGARIPVSGLVTWLTVVGGFAGGATAISVSADRCVKSIAYSVIGTFGFELVQLRGIRAGSVPFIEWYTLPGYGRLSDNASSIVEFVRRPFAQFPEPSFMAGTLLLALAVLLTVSRSVRPKLLRLELLALGVGSVGVILSQSGVAVVGLGLLAIVFLATSGRGFRARVGGIIFVVLGVAGGLSVLEQRSQALNFSWTDRLSSIRVSLQYWFSDPGLFIFGLGRGGMSRAFMDGSVRVSALDFTVAPKDVWSVAVRDIVELGLIVGGIFVAFMLSRIAAGGRRLGYIPVLVLCAIWLLVACLATSYESAVWIWIMPGACQGIRVLSGTRPGGSSPRL</sequence>
<feature type="transmembrane region" description="Helical" evidence="1">
    <location>
        <begin position="110"/>
        <end position="130"/>
    </location>
</feature>
<accession>A0A5Q2F9P3</accession>
<feature type="transmembrane region" description="Helical" evidence="1">
    <location>
        <begin position="28"/>
        <end position="50"/>
    </location>
</feature>
<feature type="transmembrane region" description="Helical" evidence="1">
    <location>
        <begin position="225"/>
        <end position="256"/>
    </location>
</feature>
<evidence type="ECO:0000313" key="3">
    <source>
        <dbReference type="Proteomes" id="UP000386847"/>
    </source>
</evidence>
<feature type="transmembrane region" description="Helical" evidence="1">
    <location>
        <begin position="56"/>
        <end position="73"/>
    </location>
</feature>
<organism evidence="2 3">
    <name type="scientific">Raineyella fluvialis</name>
    <dbReference type="NCBI Taxonomy" id="2662261"/>
    <lineage>
        <taxon>Bacteria</taxon>
        <taxon>Bacillati</taxon>
        <taxon>Actinomycetota</taxon>
        <taxon>Actinomycetes</taxon>
        <taxon>Propionibacteriales</taxon>
        <taxon>Propionibacteriaceae</taxon>
        <taxon>Raineyella</taxon>
    </lineage>
</organism>
<proteinExistence type="predicted"/>
<keyword evidence="3" id="KW-1185">Reference proteome</keyword>
<dbReference type="AlphaFoldDB" id="A0A5Q2F9P3"/>
<name>A0A5Q2F9P3_9ACTN</name>
<keyword evidence="1" id="KW-1133">Transmembrane helix</keyword>
<dbReference type="KEGG" id="rain:Rai3103_06715"/>
<feature type="transmembrane region" description="Helical" evidence="1">
    <location>
        <begin position="355"/>
        <end position="376"/>
    </location>
</feature>